<reference evidence="1" key="2">
    <citation type="submission" date="2018-03" db="EMBL/GenBank/DDBJ databases">
        <title>The Triticum urartu genome reveals the dynamic nature of wheat genome evolution.</title>
        <authorList>
            <person name="Ling H."/>
            <person name="Ma B."/>
            <person name="Shi X."/>
            <person name="Liu H."/>
            <person name="Dong L."/>
            <person name="Sun H."/>
            <person name="Cao Y."/>
            <person name="Gao Q."/>
            <person name="Zheng S."/>
            <person name="Li Y."/>
            <person name="Yu Y."/>
            <person name="Du H."/>
            <person name="Qi M."/>
            <person name="Li Y."/>
            <person name="Yu H."/>
            <person name="Cui Y."/>
            <person name="Wang N."/>
            <person name="Chen C."/>
            <person name="Wu H."/>
            <person name="Zhao Y."/>
            <person name="Zhang J."/>
            <person name="Li Y."/>
            <person name="Zhou W."/>
            <person name="Zhang B."/>
            <person name="Hu W."/>
            <person name="Eijk M."/>
            <person name="Tang J."/>
            <person name="Witsenboer H."/>
            <person name="Zhao S."/>
            <person name="Li Z."/>
            <person name="Zhang A."/>
            <person name="Wang D."/>
            <person name="Liang C."/>
        </authorList>
    </citation>
    <scope>NUCLEOTIDE SEQUENCE [LARGE SCALE GENOMIC DNA]</scope>
    <source>
        <strain evidence="1">cv. G1812</strain>
    </source>
</reference>
<reference evidence="1" key="3">
    <citation type="submission" date="2022-06" db="UniProtKB">
        <authorList>
            <consortium name="EnsemblPlants"/>
        </authorList>
    </citation>
    <scope>IDENTIFICATION</scope>
</reference>
<organism evidence="1 2">
    <name type="scientific">Triticum urartu</name>
    <name type="common">Red wild einkorn</name>
    <name type="synonym">Crithodium urartu</name>
    <dbReference type="NCBI Taxonomy" id="4572"/>
    <lineage>
        <taxon>Eukaryota</taxon>
        <taxon>Viridiplantae</taxon>
        <taxon>Streptophyta</taxon>
        <taxon>Embryophyta</taxon>
        <taxon>Tracheophyta</taxon>
        <taxon>Spermatophyta</taxon>
        <taxon>Magnoliopsida</taxon>
        <taxon>Liliopsida</taxon>
        <taxon>Poales</taxon>
        <taxon>Poaceae</taxon>
        <taxon>BOP clade</taxon>
        <taxon>Pooideae</taxon>
        <taxon>Triticodae</taxon>
        <taxon>Triticeae</taxon>
        <taxon>Triticinae</taxon>
        <taxon>Triticum</taxon>
    </lineage>
</organism>
<dbReference type="AlphaFoldDB" id="A0A8R7Q157"/>
<evidence type="ECO:0000313" key="2">
    <source>
        <dbReference type="Proteomes" id="UP000015106"/>
    </source>
</evidence>
<protein>
    <submittedName>
        <fullName evidence="1">Uncharacterized protein</fullName>
    </submittedName>
</protein>
<dbReference type="Gramene" id="TuG1812G0400000574.01.T01">
    <property type="protein sequence ID" value="TuG1812G0400000574.01.T01.cds404323"/>
    <property type="gene ID" value="TuG1812G0400000574.01"/>
</dbReference>
<dbReference type="Proteomes" id="UP000015106">
    <property type="component" value="Chromosome 4"/>
</dbReference>
<keyword evidence="2" id="KW-1185">Reference proteome</keyword>
<reference evidence="2" key="1">
    <citation type="journal article" date="2013" name="Nature">
        <title>Draft genome of the wheat A-genome progenitor Triticum urartu.</title>
        <authorList>
            <person name="Ling H.Q."/>
            <person name="Zhao S."/>
            <person name="Liu D."/>
            <person name="Wang J."/>
            <person name="Sun H."/>
            <person name="Zhang C."/>
            <person name="Fan H."/>
            <person name="Li D."/>
            <person name="Dong L."/>
            <person name="Tao Y."/>
            <person name="Gao C."/>
            <person name="Wu H."/>
            <person name="Li Y."/>
            <person name="Cui Y."/>
            <person name="Guo X."/>
            <person name="Zheng S."/>
            <person name="Wang B."/>
            <person name="Yu K."/>
            <person name="Liang Q."/>
            <person name="Yang W."/>
            <person name="Lou X."/>
            <person name="Chen J."/>
            <person name="Feng M."/>
            <person name="Jian J."/>
            <person name="Zhang X."/>
            <person name="Luo G."/>
            <person name="Jiang Y."/>
            <person name="Liu J."/>
            <person name="Wang Z."/>
            <person name="Sha Y."/>
            <person name="Zhang B."/>
            <person name="Wu H."/>
            <person name="Tang D."/>
            <person name="Shen Q."/>
            <person name="Xue P."/>
            <person name="Zou S."/>
            <person name="Wang X."/>
            <person name="Liu X."/>
            <person name="Wang F."/>
            <person name="Yang Y."/>
            <person name="An X."/>
            <person name="Dong Z."/>
            <person name="Zhang K."/>
            <person name="Zhang X."/>
            <person name="Luo M.C."/>
            <person name="Dvorak J."/>
            <person name="Tong Y."/>
            <person name="Wang J."/>
            <person name="Yang H."/>
            <person name="Li Z."/>
            <person name="Wang D."/>
            <person name="Zhang A."/>
            <person name="Wang J."/>
        </authorList>
    </citation>
    <scope>NUCLEOTIDE SEQUENCE</scope>
    <source>
        <strain evidence="2">cv. G1812</strain>
    </source>
</reference>
<proteinExistence type="predicted"/>
<name>A0A8R7Q157_TRIUA</name>
<dbReference type="EnsemblPlants" id="TuG1812G0400000574.01.T01">
    <property type="protein sequence ID" value="TuG1812G0400000574.01.T01.cds404323"/>
    <property type="gene ID" value="TuG1812G0400000574.01"/>
</dbReference>
<evidence type="ECO:0000313" key="1">
    <source>
        <dbReference type="EnsemblPlants" id="TuG1812G0400000574.01.T01.cds404323"/>
    </source>
</evidence>
<sequence length="115" mass="13232">MYIWYFFISRREIANLIRKLYVRTSTSLNESSHLHDLAHCECGGHLSCVVPLSRLAALRMALKSAILARIVRQQLACTVATCRASRLSWQNPLKRAMSGTRALTPRRRNTCRRFI</sequence>
<accession>A0A8R7Q157</accession>